<accession>A0A2S8F3F6</accession>
<dbReference type="Proteomes" id="UP000237819">
    <property type="component" value="Unassembled WGS sequence"/>
</dbReference>
<protein>
    <recommendedName>
        <fullName evidence="6">PH domain-containing protein</fullName>
    </recommendedName>
</protein>
<comment type="caution">
    <text evidence="2">The sequence shown here is derived from an EMBL/GenBank/DDBJ whole genome shotgun (WGS) entry which is preliminary data.</text>
</comment>
<evidence type="ECO:0000313" key="2">
    <source>
        <dbReference type="EMBL" id="PQO26464.1"/>
    </source>
</evidence>
<name>A0A2S8F3F6_9BACT</name>
<dbReference type="EMBL" id="PUIB01000031">
    <property type="protein sequence ID" value="PQO26464.1"/>
    <property type="molecule type" value="Genomic_DNA"/>
</dbReference>
<keyword evidence="1" id="KW-0812">Transmembrane</keyword>
<organism evidence="2 5">
    <name type="scientific">Blastopirellula marina</name>
    <dbReference type="NCBI Taxonomy" id="124"/>
    <lineage>
        <taxon>Bacteria</taxon>
        <taxon>Pseudomonadati</taxon>
        <taxon>Planctomycetota</taxon>
        <taxon>Planctomycetia</taxon>
        <taxon>Pirellulales</taxon>
        <taxon>Pirellulaceae</taxon>
        <taxon>Blastopirellula</taxon>
    </lineage>
</organism>
<evidence type="ECO:0000313" key="5">
    <source>
        <dbReference type="Proteomes" id="UP000239388"/>
    </source>
</evidence>
<evidence type="ECO:0000313" key="3">
    <source>
        <dbReference type="EMBL" id="PQO46901.1"/>
    </source>
</evidence>
<evidence type="ECO:0008006" key="6">
    <source>
        <dbReference type="Google" id="ProtNLM"/>
    </source>
</evidence>
<gene>
    <name evidence="3" type="ORF">C5Y93_07045</name>
    <name evidence="2" type="ORF">C5Y98_30465</name>
</gene>
<sequence>MIGSSYRHKQYAPLCWLVAATSIPAFVAAWALRGDPVGFLVIAAAGLLLLVLSASCWYLQIADDEDSLLVSFGPIPILRRRIRYDRIQAAHVSQTTVLDGWGIHWSMRGGWVWNIWGWDCVEIELEKGKVIVGTDDAENLAAFVKSRIPARPAA</sequence>
<evidence type="ECO:0000313" key="4">
    <source>
        <dbReference type="Proteomes" id="UP000237819"/>
    </source>
</evidence>
<dbReference type="Proteomes" id="UP000239388">
    <property type="component" value="Unassembled WGS sequence"/>
</dbReference>
<dbReference type="RefSeq" id="WP_105334700.1">
    <property type="nucleotide sequence ID" value="NZ_PUHZ01000007.1"/>
</dbReference>
<dbReference type="AlphaFoldDB" id="A0A2S8F3F6"/>
<feature type="transmembrane region" description="Helical" evidence="1">
    <location>
        <begin position="38"/>
        <end position="59"/>
    </location>
</feature>
<dbReference type="EMBL" id="PUHZ01000007">
    <property type="protein sequence ID" value="PQO46901.1"/>
    <property type="molecule type" value="Genomic_DNA"/>
</dbReference>
<keyword evidence="1" id="KW-1133">Transmembrane helix</keyword>
<reference evidence="4 5" key="1">
    <citation type="submission" date="2018-02" db="EMBL/GenBank/DDBJ databases">
        <title>Comparative genomes isolates from brazilian mangrove.</title>
        <authorList>
            <person name="Araujo J.E."/>
            <person name="Taketani R.G."/>
            <person name="Silva M.C.P."/>
            <person name="Loureco M.V."/>
            <person name="Andreote F.D."/>
        </authorList>
    </citation>
    <scope>NUCLEOTIDE SEQUENCE [LARGE SCALE GENOMIC DNA]</scope>
    <source>
        <strain evidence="2 5">NAP PRIS-MGV</strain>
        <strain evidence="3 4">Nap-Phe MGV</strain>
    </source>
</reference>
<dbReference type="OrthoDB" id="285368at2"/>
<feature type="transmembrane region" description="Helical" evidence="1">
    <location>
        <begin position="12"/>
        <end position="32"/>
    </location>
</feature>
<keyword evidence="1" id="KW-0472">Membrane</keyword>
<evidence type="ECO:0000256" key="1">
    <source>
        <dbReference type="SAM" id="Phobius"/>
    </source>
</evidence>
<proteinExistence type="predicted"/>